<organism evidence="5 6">
    <name type="scientific">Plakobranchus ocellatus</name>
    <dbReference type="NCBI Taxonomy" id="259542"/>
    <lineage>
        <taxon>Eukaryota</taxon>
        <taxon>Metazoa</taxon>
        <taxon>Spiralia</taxon>
        <taxon>Lophotrochozoa</taxon>
        <taxon>Mollusca</taxon>
        <taxon>Gastropoda</taxon>
        <taxon>Heterobranchia</taxon>
        <taxon>Euthyneura</taxon>
        <taxon>Panpulmonata</taxon>
        <taxon>Sacoglossa</taxon>
        <taxon>Placobranchoidea</taxon>
        <taxon>Plakobranchidae</taxon>
        <taxon>Plakobranchus</taxon>
    </lineage>
</organism>
<keyword evidence="1" id="KW-0175">Coiled coil</keyword>
<dbReference type="Pfam" id="PF01585">
    <property type="entry name" value="G-patch"/>
    <property type="match status" value="1"/>
</dbReference>
<feature type="coiled-coil region" evidence="1">
    <location>
        <begin position="129"/>
        <end position="163"/>
    </location>
</feature>
<accession>A0AAV4ACW4</accession>
<dbReference type="SUPFAM" id="SSF49879">
    <property type="entry name" value="SMAD/FHA domain"/>
    <property type="match status" value="1"/>
</dbReference>
<evidence type="ECO:0000313" key="6">
    <source>
        <dbReference type="Proteomes" id="UP000735302"/>
    </source>
</evidence>
<feature type="region of interest" description="Disordered" evidence="2">
    <location>
        <begin position="392"/>
        <end position="425"/>
    </location>
</feature>
<feature type="compositionally biased region" description="Low complexity" evidence="2">
    <location>
        <begin position="804"/>
        <end position="813"/>
    </location>
</feature>
<name>A0AAV4ACW4_9GAST</name>
<dbReference type="CDD" id="cd22686">
    <property type="entry name" value="FHA_AGGF1"/>
    <property type="match status" value="1"/>
</dbReference>
<dbReference type="PROSITE" id="PS50174">
    <property type="entry name" value="G_PATCH"/>
    <property type="match status" value="1"/>
</dbReference>
<dbReference type="InterPro" id="IPR035624">
    <property type="entry name" value="AGGF1_OCRE"/>
</dbReference>
<sequence>MNTTDDILRNPFCERSLEEKLEIKKLGLKLPPGPPPINDLTLTYKSDHPYGIFEKRKKSWTLKGKSANVRNTTDSNLLLSEMDDQETLKDPLVSCDEEALTIHTPSGEDENASIKEPSSTSETELLNIIKAKDIEIKALSKRAEKAERLLEKAYTYNEDLKSEIASLGSELHEYRSFKKNGKSIPLQVSEKDIEEAYGEKPMPTWGHNSSAADLSVSIAESLKAAAEEVVQDGQSNFLEQETQSSSDYVYDAQTGFYYHPASGYYWDPSASLFYDYTTGTYYQYNETTGEYAVHSQVDFTGNANSQKLPMSDKDGERETKVLPGKRKRKFKRSRKHKVQKWQPVTMGEEDGIITDETSGIKMVGCKNSEEHIHSSESEKMLSEKREVNVIEISDSGDESSGSLATGESELVSSPESGEISDGPEENANINAKVFSAYPLTYDQQIQYTNELAENHPPCIRLIVLQSEYLQIGSLSIITCAGGTIGREPNMGHIIEISDLNISKVHAQVHYDYECNCYNIIDKGSQNGTFLNGKRLSESKQESAAYPLSHEDILEIGSTRFLLHIHSGHDTCEDCEPGQVQAKLRALNPIKNDHIVLSKDEKNRHRLKELKQLRKKYGLQNSYFENTGANISNSEYCDKAYLRRKYVGSEPVDAPNTSADMPASTQNPISASNKGHKLLSKMGWKEGEGLGKTNSGIAAPVNVELRVNQNAGLGSPAGFSLSLDNVHKSRKAKNWSMARQMYDKLEAQDSQTNKLATQNTVNSDSTTRNISQCVLPSTTSAAPLTFHSDDTGPPYHKLPQSAAWKTSSSSHSSLKKFSSVPKISWVKGETQKPLTLTADSMPESQETFQ</sequence>
<feature type="compositionally biased region" description="Polar residues" evidence="2">
    <location>
        <begin position="831"/>
        <end position="848"/>
    </location>
</feature>
<dbReference type="Pfam" id="PF17780">
    <property type="entry name" value="OCRE"/>
    <property type="match status" value="1"/>
</dbReference>
<dbReference type="InterPro" id="IPR008984">
    <property type="entry name" value="SMAD_FHA_dom_sf"/>
</dbReference>
<dbReference type="Proteomes" id="UP000735302">
    <property type="component" value="Unassembled WGS sequence"/>
</dbReference>
<dbReference type="SMART" id="SM00240">
    <property type="entry name" value="FHA"/>
    <property type="match status" value="1"/>
</dbReference>
<evidence type="ECO:0000313" key="5">
    <source>
        <dbReference type="EMBL" id="GFO06216.1"/>
    </source>
</evidence>
<evidence type="ECO:0000259" key="3">
    <source>
        <dbReference type="PROSITE" id="PS50006"/>
    </source>
</evidence>
<evidence type="ECO:0000256" key="1">
    <source>
        <dbReference type="SAM" id="Coils"/>
    </source>
</evidence>
<feature type="region of interest" description="Disordered" evidence="2">
    <location>
        <begin position="783"/>
        <end position="813"/>
    </location>
</feature>
<protein>
    <submittedName>
        <fullName evidence="5">Angiogenic factor with g patch and fha domains 1</fullName>
    </submittedName>
</protein>
<dbReference type="PROSITE" id="PS50006">
    <property type="entry name" value="FHA_DOMAIN"/>
    <property type="match status" value="1"/>
</dbReference>
<feature type="region of interest" description="Disordered" evidence="2">
    <location>
        <begin position="302"/>
        <end position="321"/>
    </location>
</feature>
<feature type="domain" description="FHA" evidence="3">
    <location>
        <begin position="482"/>
        <end position="535"/>
    </location>
</feature>
<dbReference type="InterPro" id="IPR000467">
    <property type="entry name" value="G_patch_dom"/>
</dbReference>
<dbReference type="PANTHER" id="PTHR23106">
    <property type="entry name" value="ANGIOGENIC FACTOR WITH G PATCH AND FHA DOMAINS 1"/>
    <property type="match status" value="1"/>
</dbReference>
<dbReference type="InterPro" id="IPR000253">
    <property type="entry name" value="FHA_dom"/>
</dbReference>
<dbReference type="PANTHER" id="PTHR23106:SF24">
    <property type="entry name" value="ANGIOGENIC FACTOR WITH G PATCH AND FHA DOMAINS 1"/>
    <property type="match status" value="1"/>
</dbReference>
<dbReference type="CDD" id="cd16164">
    <property type="entry name" value="OCRE_VG5Q"/>
    <property type="match status" value="1"/>
</dbReference>
<proteinExistence type="predicted"/>
<keyword evidence="6" id="KW-1185">Reference proteome</keyword>
<dbReference type="GO" id="GO:0003676">
    <property type="term" value="F:nucleic acid binding"/>
    <property type="evidence" value="ECO:0007669"/>
    <property type="project" value="InterPro"/>
</dbReference>
<dbReference type="Gene3D" id="2.60.200.20">
    <property type="match status" value="1"/>
</dbReference>
<dbReference type="AlphaFoldDB" id="A0AAV4ACW4"/>
<feature type="region of interest" description="Disordered" evidence="2">
    <location>
        <begin position="654"/>
        <end position="673"/>
    </location>
</feature>
<dbReference type="EMBL" id="BLXT01003767">
    <property type="protein sequence ID" value="GFO06216.1"/>
    <property type="molecule type" value="Genomic_DNA"/>
</dbReference>
<reference evidence="5 6" key="1">
    <citation type="journal article" date="2021" name="Elife">
        <title>Chloroplast acquisition without the gene transfer in kleptoplastic sea slugs, Plakobranchus ocellatus.</title>
        <authorList>
            <person name="Maeda T."/>
            <person name="Takahashi S."/>
            <person name="Yoshida T."/>
            <person name="Shimamura S."/>
            <person name="Takaki Y."/>
            <person name="Nagai Y."/>
            <person name="Toyoda A."/>
            <person name="Suzuki Y."/>
            <person name="Arimoto A."/>
            <person name="Ishii H."/>
            <person name="Satoh N."/>
            <person name="Nishiyama T."/>
            <person name="Hasebe M."/>
            <person name="Maruyama T."/>
            <person name="Minagawa J."/>
            <person name="Obokata J."/>
            <person name="Shigenobu S."/>
        </authorList>
    </citation>
    <scope>NUCLEOTIDE SEQUENCE [LARGE SCALE GENOMIC DNA]</scope>
</reference>
<dbReference type="Pfam" id="PF00498">
    <property type="entry name" value="FHA"/>
    <property type="match status" value="1"/>
</dbReference>
<comment type="caution">
    <text evidence="5">The sequence shown here is derived from an EMBL/GenBank/DDBJ whole genome shotgun (WGS) entry which is preliminary data.</text>
</comment>
<dbReference type="InterPro" id="IPR053027">
    <property type="entry name" value="AGGF1"/>
</dbReference>
<feature type="domain" description="G-patch" evidence="4">
    <location>
        <begin position="670"/>
        <end position="717"/>
    </location>
</feature>
<feature type="compositionally biased region" description="Low complexity" evidence="2">
    <location>
        <begin position="392"/>
        <end position="402"/>
    </location>
</feature>
<dbReference type="InterPro" id="IPR041591">
    <property type="entry name" value="OCRE"/>
</dbReference>
<feature type="compositionally biased region" description="Polar residues" evidence="2">
    <location>
        <begin position="654"/>
        <end position="672"/>
    </location>
</feature>
<feature type="region of interest" description="Disordered" evidence="2">
    <location>
        <begin position="827"/>
        <end position="848"/>
    </location>
</feature>
<gene>
    <name evidence="5" type="ORF">PoB_003272100</name>
</gene>
<evidence type="ECO:0000256" key="2">
    <source>
        <dbReference type="SAM" id="MobiDB-lite"/>
    </source>
</evidence>
<dbReference type="SMART" id="SM00443">
    <property type="entry name" value="G_patch"/>
    <property type="match status" value="1"/>
</dbReference>
<feature type="compositionally biased region" description="Basic and acidic residues" evidence="2">
    <location>
        <begin position="310"/>
        <end position="320"/>
    </location>
</feature>
<evidence type="ECO:0000259" key="4">
    <source>
        <dbReference type="PROSITE" id="PS50174"/>
    </source>
</evidence>